<dbReference type="RefSeq" id="XP_056483112.1">
    <property type="nucleotide sequence ID" value="XM_056637082.1"/>
</dbReference>
<dbReference type="PANTHER" id="PTHR47425">
    <property type="entry name" value="FARB-RELATED"/>
    <property type="match status" value="1"/>
</dbReference>
<proteinExistence type="predicted"/>
<dbReference type="OrthoDB" id="4451586at2759"/>
<dbReference type="SMART" id="SM00906">
    <property type="entry name" value="Fungal_trans"/>
    <property type="match status" value="1"/>
</dbReference>
<dbReference type="InterPro" id="IPR007219">
    <property type="entry name" value="XnlR_reg_dom"/>
</dbReference>
<dbReference type="Proteomes" id="UP001147747">
    <property type="component" value="Unassembled WGS sequence"/>
</dbReference>
<dbReference type="PANTHER" id="PTHR47425:SF3">
    <property type="entry name" value="ZN(II)2CYS6 TRANSCRIPTION FACTOR (EUROFUNG)"/>
    <property type="match status" value="1"/>
</dbReference>
<evidence type="ECO:0000313" key="3">
    <source>
        <dbReference type="EMBL" id="KAJ5379326.1"/>
    </source>
</evidence>
<comment type="caution">
    <text evidence="3">The sequence shown here is derived from an EMBL/GenBank/DDBJ whole genome shotgun (WGS) entry which is preliminary data.</text>
</comment>
<keyword evidence="1" id="KW-0539">Nucleus</keyword>
<reference evidence="3" key="2">
    <citation type="journal article" date="2023" name="IMA Fungus">
        <title>Comparative genomic study of the Penicillium genus elucidates a diverse pangenome and 15 lateral gene transfer events.</title>
        <authorList>
            <person name="Petersen C."/>
            <person name="Sorensen T."/>
            <person name="Nielsen M.R."/>
            <person name="Sondergaard T.E."/>
            <person name="Sorensen J.L."/>
            <person name="Fitzpatrick D.A."/>
            <person name="Frisvad J.C."/>
            <person name="Nielsen K.L."/>
        </authorList>
    </citation>
    <scope>NUCLEOTIDE SEQUENCE</scope>
    <source>
        <strain evidence="3">IBT 29677</strain>
    </source>
</reference>
<dbReference type="GO" id="GO:0003677">
    <property type="term" value="F:DNA binding"/>
    <property type="evidence" value="ECO:0007669"/>
    <property type="project" value="InterPro"/>
</dbReference>
<evidence type="ECO:0000313" key="4">
    <source>
        <dbReference type="Proteomes" id="UP001147747"/>
    </source>
</evidence>
<organism evidence="3 4">
    <name type="scientific">Penicillium cosmopolitanum</name>
    <dbReference type="NCBI Taxonomy" id="1131564"/>
    <lineage>
        <taxon>Eukaryota</taxon>
        <taxon>Fungi</taxon>
        <taxon>Dikarya</taxon>
        <taxon>Ascomycota</taxon>
        <taxon>Pezizomycotina</taxon>
        <taxon>Eurotiomycetes</taxon>
        <taxon>Eurotiomycetidae</taxon>
        <taxon>Eurotiales</taxon>
        <taxon>Aspergillaceae</taxon>
        <taxon>Penicillium</taxon>
    </lineage>
</organism>
<dbReference type="GO" id="GO:0006351">
    <property type="term" value="P:DNA-templated transcription"/>
    <property type="evidence" value="ECO:0007669"/>
    <property type="project" value="InterPro"/>
</dbReference>
<gene>
    <name evidence="3" type="ORF">N7509_012445</name>
</gene>
<dbReference type="AlphaFoldDB" id="A0A9W9SIN6"/>
<protein>
    <recommendedName>
        <fullName evidence="2">Xylanolytic transcriptional activator regulatory domain-containing protein</fullName>
    </recommendedName>
</protein>
<dbReference type="CDD" id="cd12148">
    <property type="entry name" value="fungal_TF_MHR"/>
    <property type="match status" value="1"/>
</dbReference>
<name>A0A9W9SIN6_9EURO</name>
<reference evidence="3" key="1">
    <citation type="submission" date="2022-12" db="EMBL/GenBank/DDBJ databases">
        <authorList>
            <person name="Petersen C."/>
        </authorList>
    </citation>
    <scope>NUCLEOTIDE SEQUENCE</scope>
    <source>
        <strain evidence="3">IBT 29677</strain>
    </source>
</reference>
<accession>A0A9W9SIN6</accession>
<evidence type="ECO:0000259" key="2">
    <source>
        <dbReference type="SMART" id="SM00906"/>
    </source>
</evidence>
<dbReference type="InterPro" id="IPR052761">
    <property type="entry name" value="Fungal_Detox/Toxin_TFs"/>
</dbReference>
<sequence length="425" mass="48484">MFSGAFFVDLKYLYAAGFLSRRSALDTLFQRARVLYDLDAEDDKLAAVQSLLLMTYWYENPDRHKDGRHWIGVCISLAYKSELHLDYSNHPDWNFRRILWWSIFTRDRLMSLGLQQPPMIKDQFQSSIPVLGIDKDDIVTPRFRSGLGFSYYGDNHEKLARIFIEKINLCRCIKDDLYAWDCQSINTRPIVSQPRRSCLWLSKLELEDWLQALPKSISFSPVPFMTNESDLLLYSHAAWLKMVYLELHSTLHRQLDFLSEQYSPRQQLSLESPNCPVLQSAVEFTAILQDLNEKHLTSYLTTTSVPMILRMGLLHIQEVFSADSYADGASLRRLLHCIFSLQQLGSRYGSALFVASLLGAPRGSSIATSSPSEILAHVDVESLGRLTSAYNDHSVPTVLKIREPYDVDIVSGLKSKVANLKIAAS</sequence>
<dbReference type="Pfam" id="PF04082">
    <property type="entry name" value="Fungal_trans"/>
    <property type="match status" value="1"/>
</dbReference>
<keyword evidence="4" id="KW-1185">Reference proteome</keyword>
<dbReference type="GO" id="GO:0008270">
    <property type="term" value="F:zinc ion binding"/>
    <property type="evidence" value="ECO:0007669"/>
    <property type="project" value="InterPro"/>
</dbReference>
<evidence type="ECO:0000256" key="1">
    <source>
        <dbReference type="ARBA" id="ARBA00023242"/>
    </source>
</evidence>
<dbReference type="GeneID" id="81376062"/>
<dbReference type="EMBL" id="JAPZBU010000011">
    <property type="protein sequence ID" value="KAJ5379326.1"/>
    <property type="molecule type" value="Genomic_DNA"/>
</dbReference>
<feature type="domain" description="Xylanolytic transcriptional activator regulatory" evidence="2">
    <location>
        <begin position="67"/>
        <end position="137"/>
    </location>
</feature>